<dbReference type="GO" id="GO:0004420">
    <property type="term" value="F:hydroxymethylglutaryl-CoA reductase (NADPH) activity"/>
    <property type="evidence" value="ECO:0007669"/>
    <property type="project" value="UniProtKB-EC"/>
</dbReference>
<dbReference type="EC" id="1.1.1.34" evidence="1"/>
<dbReference type="InterPro" id="IPR002202">
    <property type="entry name" value="HMG_CoA_Rdtase"/>
</dbReference>
<dbReference type="PANTHER" id="PTHR10572:SF24">
    <property type="entry name" value="3-HYDROXY-3-METHYLGLUTARYL-COENZYME A REDUCTASE"/>
    <property type="match status" value="1"/>
</dbReference>
<dbReference type="SUPFAM" id="SSF56542">
    <property type="entry name" value="Substrate-binding domain of HMG-CoA reductase"/>
    <property type="match status" value="1"/>
</dbReference>
<dbReference type="Gene3D" id="3.90.770.10">
    <property type="entry name" value="3-hydroxy-3-methylglutaryl-coenzyme A Reductase, Chain A, domain 2"/>
    <property type="match status" value="1"/>
</dbReference>
<dbReference type="AlphaFoldDB" id="X0J0P6"/>
<name>X0J0P6_FUSO5</name>
<dbReference type="PROSITE" id="PS00318">
    <property type="entry name" value="HMG_COA_REDUCTASE_2"/>
    <property type="match status" value="1"/>
</dbReference>
<dbReference type="HOGENOM" id="CLU_001734_2_1_1"/>
<dbReference type="EMBL" id="KK036367">
    <property type="protein sequence ID" value="EXL89790.1"/>
    <property type="molecule type" value="Genomic_DNA"/>
</dbReference>
<dbReference type="InterPro" id="IPR023074">
    <property type="entry name" value="HMG_CoA_Rdtase_cat_sf"/>
</dbReference>
<evidence type="ECO:0000256" key="1">
    <source>
        <dbReference type="ARBA" id="ARBA00012999"/>
    </source>
</evidence>
<dbReference type="Proteomes" id="UP000030685">
    <property type="component" value="Unassembled WGS sequence"/>
</dbReference>
<dbReference type="GO" id="GO:0015936">
    <property type="term" value="P:coenzyme A metabolic process"/>
    <property type="evidence" value="ECO:0007669"/>
    <property type="project" value="InterPro"/>
</dbReference>
<dbReference type="PANTHER" id="PTHR10572">
    <property type="entry name" value="3-HYDROXY-3-METHYLGLUTARYL-COENZYME A REDUCTASE"/>
    <property type="match status" value="1"/>
</dbReference>
<proteinExistence type="predicted"/>
<reference evidence="2" key="2">
    <citation type="submission" date="2014-03" db="EMBL/GenBank/DDBJ databases">
        <title>The Genome Annotation of Fusarium oxysporum II5.</title>
        <authorList>
            <consortium name="The Broad Institute Genomics Platform"/>
            <person name="Ma L.-J."/>
            <person name="Corby-Kistler H."/>
            <person name="Broz K."/>
            <person name="Gale L.R."/>
            <person name="Jonkers W."/>
            <person name="O'Donnell K."/>
            <person name="Ploetz R."/>
            <person name="Steinberg C."/>
            <person name="Schwartz D.C."/>
            <person name="VanEtten H."/>
            <person name="Zhou S."/>
            <person name="Young S.K."/>
            <person name="Zeng Q."/>
            <person name="Gargeya S."/>
            <person name="Fitzgerald M."/>
            <person name="Abouelleil A."/>
            <person name="Alvarado L."/>
            <person name="Chapman S.B."/>
            <person name="Gainer-Dewar J."/>
            <person name="Goldberg J."/>
            <person name="Griggs A."/>
            <person name="Gujja S."/>
            <person name="Hansen M."/>
            <person name="Howarth C."/>
            <person name="Imamovic A."/>
            <person name="Ireland A."/>
            <person name="Larimer J."/>
            <person name="McCowan C."/>
            <person name="Murphy C."/>
            <person name="Pearson M."/>
            <person name="Poon T.W."/>
            <person name="Priest M."/>
            <person name="Roberts A."/>
            <person name="Saif S."/>
            <person name="Shea T."/>
            <person name="Sykes S."/>
            <person name="Wortman J."/>
            <person name="Nusbaum C."/>
            <person name="Birren B."/>
        </authorList>
    </citation>
    <scope>NUCLEOTIDE SEQUENCE</scope>
    <source>
        <strain evidence="2">54006</strain>
    </source>
</reference>
<dbReference type="Pfam" id="PF00368">
    <property type="entry name" value="HMG-CoA_red"/>
    <property type="match status" value="1"/>
</dbReference>
<sequence>MASDKKPSWGNVKKARGVETLVWGTLSADACREVLGCTTSELYATQQIIKEGGIRNGQFGSNINTVNIIAAMFIATGQDPASTAEACWSHLTSELDPKTGALTMSLYLPSLPVGTIGGGTGLPMQREALKLLKCDGDGAGQKERLAGLIAAFGLALDASTSAAITNDTFTASHMRLGRGQERPKL</sequence>
<dbReference type="PROSITE" id="PS50065">
    <property type="entry name" value="HMG_COA_REDUCTASE_4"/>
    <property type="match status" value="1"/>
</dbReference>
<dbReference type="GeneID" id="42042101"/>
<protein>
    <recommendedName>
        <fullName evidence="1">hydroxymethylglutaryl-CoA reductase (NADPH)</fullName>
        <ecNumber evidence="1">1.1.1.34</ecNumber>
    </recommendedName>
</protein>
<dbReference type="InterPro" id="IPR009029">
    <property type="entry name" value="HMG_CoA_Rdtase_sub-bd_dom_sf"/>
</dbReference>
<dbReference type="RefSeq" id="XP_031051880.1">
    <property type="nucleotide sequence ID" value="XM_031218406.1"/>
</dbReference>
<evidence type="ECO:0000313" key="2">
    <source>
        <dbReference type="EMBL" id="EXL89790.1"/>
    </source>
</evidence>
<organism evidence="2">
    <name type="scientific">Fusarium odoratissimum (strain NRRL 54006)</name>
    <dbReference type="NCBI Taxonomy" id="1089451"/>
    <lineage>
        <taxon>Eukaryota</taxon>
        <taxon>Fungi</taxon>
        <taxon>Dikarya</taxon>
        <taxon>Ascomycota</taxon>
        <taxon>Pezizomycotina</taxon>
        <taxon>Sordariomycetes</taxon>
        <taxon>Hypocreomycetidae</taxon>
        <taxon>Hypocreales</taxon>
        <taxon>Nectriaceae</taxon>
        <taxon>Fusarium</taxon>
        <taxon>Fusarium oxysporum species complex</taxon>
        <taxon>Fusarium oxysporum f. sp. cubense (strain race 4)</taxon>
    </lineage>
</organism>
<gene>
    <name evidence="2" type="ORF">FOIG_16926</name>
</gene>
<reference evidence="2" key="1">
    <citation type="submission" date="2011-11" db="EMBL/GenBank/DDBJ databases">
        <title>The Genome Sequence of Fusarium oxysporum II5.</title>
        <authorList>
            <consortium name="The Broad Institute Genome Sequencing Platform"/>
            <person name="Ma L.-J."/>
            <person name="Gale L.R."/>
            <person name="Schwartz D.C."/>
            <person name="Zhou S."/>
            <person name="Corby-Kistler H."/>
            <person name="Young S.K."/>
            <person name="Zeng Q."/>
            <person name="Gargeya S."/>
            <person name="Fitzgerald M."/>
            <person name="Haas B."/>
            <person name="Abouelleil A."/>
            <person name="Alvarado L."/>
            <person name="Arachchi H.M."/>
            <person name="Berlin A."/>
            <person name="Brown A."/>
            <person name="Chapman S.B."/>
            <person name="Chen Z."/>
            <person name="Dunbar C."/>
            <person name="Freedman E."/>
            <person name="Gearin G."/>
            <person name="Goldberg J."/>
            <person name="Griggs A."/>
            <person name="Gujja S."/>
            <person name="Heiman D."/>
            <person name="Howarth C."/>
            <person name="Larson L."/>
            <person name="Lui A."/>
            <person name="MacDonald P.J.P."/>
            <person name="Montmayeur A."/>
            <person name="Murphy C."/>
            <person name="Neiman D."/>
            <person name="Pearson M."/>
            <person name="Priest M."/>
            <person name="Roberts A."/>
            <person name="Saif S."/>
            <person name="Shea T."/>
            <person name="Shenoy N."/>
            <person name="Sisk P."/>
            <person name="Stolte C."/>
            <person name="Sykes S."/>
            <person name="Wortman J."/>
            <person name="Nusbaum C."/>
            <person name="Birren B."/>
        </authorList>
    </citation>
    <scope>NUCLEOTIDE SEQUENCE [LARGE SCALE GENOMIC DNA]</scope>
    <source>
        <strain evidence="2">54006</strain>
    </source>
</reference>
<dbReference type="PRINTS" id="PR00071">
    <property type="entry name" value="HMGCOARDTASE"/>
</dbReference>
<accession>X0J0P6</accession>
<dbReference type="VEuPathDB" id="FungiDB:FOIG_16926"/>
<dbReference type="InterPro" id="IPR023076">
    <property type="entry name" value="HMG_CoA_Rdtase_CS"/>
</dbReference>